<dbReference type="AlphaFoldDB" id="A0A256H060"/>
<proteinExistence type="predicted"/>
<comment type="caution">
    <text evidence="1">The sequence shown here is derived from an EMBL/GenBank/DDBJ whole genome shotgun (WGS) entry which is preliminary data.</text>
</comment>
<organism evidence="1 2">
    <name type="scientific">Brucella lupini</name>
    <dbReference type="NCBI Taxonomy" id="255457"/>
    <lineage>
        <taxon>Bacteria</taxon>
        <taxon>Pseudomonadati</taxon>
        <taxon>Pseudomonadota</taxon>
        <taxon>Alphaproteobacteria</taxon>
        <taxon>Hyphomicrobiales</taxon>
        <taxon>Brucellaceae</taxon>
        <taxon>Brucella/Ochrobactrum group</taxon>
        <taxon>Brucella</taxon>
    </lineage>
</organism>
<gene>
    <name evidence="1" type="ORF">CES86_5511</name>
</gene>
<protein>
    <submittedName>
        <fullName evidence="1">Uncharacterized protein</fullName>
    </submittedName>
</protein>
<sequence>MGGGFLLQVMSQVSYHLRQRLATQKGPENPALGEVSQVLGFARQQHSALAQFLLDLKAICRNIATINRTRMAGGFSGRLSPGNQLAPCTI</sequence>
<accession>A0A256H060</accession>
<dbReference type="Proteomes" id="UP000216363">
    <property type="component" value="Unassembled WGS sequence"/>
</dbReference>
<reference evidence="1 2" key="1">
    <citation type="submission" date="2017-07" db="EMBL/GenBank/DDBJ databases">
        <title>Draft genome of Ochrobactrum lupini type strain LUP21.</title>
        <authorList>
            <person name="Krzyzanowska D.M."/>
            <person name="Jafra S."/>
        </authorList>
    </citation>
    <scope>NUCLEOTIDE SEQUENCE [LARGE SCALE GENOMIC DNA]</scope>
    <source>
        <strain evidence="1 2">LUP21</strain>
    </source>
</reference>
<dbReference type="EMBL" id="NNRN01000014">
    <property type="protein sequence ID" value="OYR32772.1"/>
    <property type="molecule type" value="Genomic_DNA"/>
</dbReference>
<name>A0A256H060_9HYPH</name>
<evidence type="ECO:0000313" key="2">
    <source>
        <dbReference type="Proteomes" id="UP000216363"/>
    </source>
</evidence>
<evidence type="ECO:0000313" key="1">
    <source>
        <dbReference type="EMBL" id="OYR32772.1"/>
    </source>
</evidence>